<gene>
    <name evidence="2" type="ORF">RMAR1173_LOCUS17673</name>
</gene>
<feature type="region of interest" description="Disordered" evidence="1">
    <location>
        <begin position="118"/>
        <end position="139"/>
    </location>
</feature>
<name>A0A7S2SR68_9STRA</name>
<organism evidence="2">
    <name type="scientific">Rhizochromulina marina</name>
    <dbReference type="NCBI Taxonomy" id="1034831"/>
    <lineage>
        <taxon>Eukaryota</taxon>
        <taxon>Sar</taxon>
        <taxon>Stramenopiles</taxon>
        <taxon>Ochrophyta</taxon>
        <taxon>Dictyochophyceae</taxon>
        <taxon>Rhizochromulinales</taxon>
        <taxon>Rhizochromulina</taxon>
    </lineage>
</organism>
<reference evidence="2" key="1">
    <citation type="submission" date="2021-01" db="EMBL/GenBank/DDBJ databases">
        <authorList>
            <person name="Corre E."/>
            <person name="Pelletier E."/>
            <person name="Niang G."/>
            <person name="Scheremetjew M."/>
            <person name="Finn R."/>
            <person name="Kale V."/>
            <person name="Holt S."/>
            <person name="Cochrane G."/>
            <person name="Meng A."/>
            <person name="Brown T."/>
            <person name="Cohen L."/>
        </authorList>
    </citation>
    <scope>NUCLEOTIDE SEQUENCE</scope>
    <source>
        <strain evidence="2">CCMP1243</strain>
    </source>
</reference>
<proteinExistence type="predicted"/>
<evidence type="ECO:0000313" key="2">
    <source>
        <dbReference type="EMBL" id="CAD9706682.1"/>
    </source>
</evidence>
<accession>A0A7S2SR68</accession>
<sequence length="139" mass="14577">MWGGAGRVRGCGGGGGDAATAGAVVWLELEVRWLLPSPRLKPHLAAAAGVSDAGARGAEATAATRRSQPKGLLDCSKCWPAGLIGLDLEACPACRAVHPRSTGSLRLSHTYLTKDEKGCRIRPTSDPQECPARRWPRAP</sequence>
<evidence type="ECO:0000256" key="1">
    <source>
        <dbReference type="SAM" id="MobiDB-lite"/>
    </source>
</evidence>
<protein>
    <submittedName>
        <fullName evidence="2">Uncharacterized protein</fullName>
    </submittedName>
</protein>
<dbReference type="AlphaFoldDB" id="A0A7S2SR68"/>
<dbReference type="EMBL" id="HBHJ01026752">
    <property type="protein sequence ID" value="CAD9706682.1"/>
    <property type="molecule type" value="Transcribed_RNA"/>
</dbReference>